<evidence type="ECO:0000313" key="1">
    <source>
        <dbReference type="EMBL" id="KYF84494.1"/>
    </source>
</evidence>
<evidence type="ECO:0000313" key="2">
    <source>
        <dbReference type="Proteomes" id="UP000075635"/>
    </source>
</evidence>
<evidence type="ECO:0008006" key="3">
    <source>
        <dbReference type="Google" id="ProtNLM"/>
    </source>
</evidence>
<dbReference type="EMBL" id="JEMB01001913">
    <property type="protein sequence ID" value="KYF84494.1"/>
    <property type="molecule type" value="Genomic_DNA"/>
</dbReference>
<dbReference type="InterPro" id="IPR008727">
    <property type="entry name" value="PAAR_motif"/>
</dbReference>
<dbReference type="Proteomes" id="UP000075635">
    <property type="component" value="Unassembled WGS sequence"/>
</dbReference>
<dbReference type="Pfam" id="PF05488">
    <property type="entry name" value="PAAR_motif"/>
    <property type="match status" value="1"/>
</dbReference>
<dbReference type="Gene3D" id="2.60.200.60">
    <property type="match status" value="2"/>
</dbReference>
<name>A0A150RW93_SORCE</name>
<accession>A0A150RW93</accession>
<gene>
    <name evidence="1" type="ORF">BE17_52980</name>
</gene>
<comment type="caution">
    <text evidence="1">The sequence shown here is derived from an EMBL/GenBank/DDBJ whole genome shotgun (WGS) entry which is preliminary data.</text>
</comment>
<sequence length="129" mass="13729">MPPAARITDMHTCPKVEPGPVPHVGGLVLAGEGTVLIGFQPAARVGDSAMCVPAIDSISAGEPTVLIGYKDAARMGDPTSHGGVIVKGCPTVLIGSNPQAETLRTDKPFCEDCERKRKEREARRKREKR</sequence>
<proteinExistence type="predicted"/>
<dbReference type="CDD" id="cd14738">
    <property type="entry name" value="PAAR_2"/>
    <property type="match status" value="1"/>
</dbReference>
<organism evidence="1 2">
    <name type="scientific">Sorangium cellulosum</name>
    <name type="common">Polyangium cellulosum</name>
    <dbReference type="NCBI Taxonomy" id="56"/>
    <lineage>
        <taxon>Bacteria</taxon>
        <taxon>Pseudomonadati</taxon>
        <taxon>Myxococcota</taxon>
        <taxon>Polyangia</taxon>
        <taxon>Polyangiales</taxon>
        <taxon>Polyangiaceae</taxon>
        <taxon>Sorangium</taxon>
    </lineage>
</organism>
<dbReference type="AlphaFoldDB" id="A0A150RW93"/>
<protein>
    <recommendedName>
        <fullName evidence="3">Type VI secretion protein</fullName>
    </recommendedName>
</protein>
<reference evidence="1 2" key="1">
    <citation type="submission" date="2014-02" db="EMBL/GenBank/DDBJ databases">
        <title>The small core and large imbalanced accessory genome model reveals a collaborative survival strategy of Sorangium cellulosum strains in nature.</title>
        <authorList>
            <person name="Han K."/>
            <person name="Peng R."/>
            <person name="Blom J."/>
            <person name="Li Y.-Z."/>
        </authorList>
    </citation>
    <scope>NUCLEOTIDE SEQUENCE [LARGE SCALE GENOMIC DNA]</scope>
    <source>
        <strain evidence="1 2">So0011-07</strain>
    </source>
</reference>